<name>A0AAF3FJZ2_9BILA</name>
<sequence>MFHSLILSIIAILGFCGAQFPSIQNQNGMQPCTGLLQCGLGRICCVPFQLPTLTIPAQTQQQIGVCQSLYCPIGQVPIVAL</sequence>
<evidence type="ECO:0000313" key="2">
    <source>
        <dbReference type="Proteomes" id="UP000887575"/>
    </source>
</evidence>
<evidence type="ECO:0000313" key="3">
    <source>
        <dbReference type="WBParaSite" id="MBELARI_LOCUS7434"/>
    </source>
</evidence>
<proteinExistence type="predicted"/>
<protein>
    <submittedName>
        <fullName evidence="3 4">Hydrophobin</fullName>
    </submittedName>
</protein>
<organism evidence="2 3">
    <name type="scientific">Mesorhabditis belari</name>
    <dbReference type="NCBI Taxonomy" id="2138241"/>
    <lineage>
        <taxon>Eukaryota</taxon>
        <taxon>Metazoa</taxon>
        <taxon>Ecdysozoa</taxon>
        <taxon>Nematoda</taxon>
        <taxon>Chromadorea</taxon>
        <taxon>Rhabditida</taxon>
        <taxon>Rhabditina</taxon>
        <taxon>Rhabditomorpha</taxon>
        <taxon>Rhabditoidea</taxon>
        <taxon>Rhabditidae</taxon>
        <taxon>Mesorhabditinae</taxon>
        <taxon>Mesorhabditis</taxon>
    </lineage>
</organism>
<evidence type="ECO:0000256" key="1">
    <source>
        <dbReference type="SAM" id="SignalP"/>
    </source>
</evidence>
<keyword evidence="2" id="KW-1185">Reference proteome</keyword>
<dbReference type="Proteomes" id="UP000887575">
    <property type="component" value="Unassembled WGS sequence"/>
</dbReference>
<dbReference type="WBParaSite" id="MBELARI_LOCUS7434">
    <property type="protein sequence ID" value="MBELARI_LOCUS7434"/>
    <property type="gene ID" value="MBELARI_LOCUS7434"/>
</dbReference>
<feature type="chain" id="PRO_5041856425" evidence="1">
    <location>
        <begin position="19"/>
        <end position="81"/>
    </location>
</feature>
<keyword evidence="1" id="KW-0732">Signal</keyword>
<dbReference type="AlphaFoldDB" id="A0AAF3FJZ2"/>
<evidence type="ECO:0000313" key="4">
    <source>
        <dbReference type="WBParaSite" id="MBELARI_LOCUS776"/>
    </source>
</evidence>
<accession>A0AAF3FJZ2</accession>
<feature type="signal peptide" evidence="1">
    <location>
        <begin position="1"/>
        <end position="18"/>
    </location>
</feature>
<dbReference type="WBParaSite" id="MBELARI_LOCUS776">
    <property type="protein sequence ID" value="MBELARI_LOCUS776"/>
    <property type="gene ID" value="MBELARI_LOCUS776"/>
</dbReference>
<reference evidence="3 4" key="1">
    <citation type="submission" date="2024-02" db="UniProtKB">
        <authorList>
            <consortium name="WormBaseParasite"/>
        </authorList>
    </citation>
    <scope>IDENTIFICATION</scope>
</reference>